<keyword evidence="5" id="KW-0443">Lipid metabolism</keyword>
<dbReference type="Pfam" id="PF02353">
    <property type="entry name" value="CMAS"/>
    <property type="match status" value="1"/>
</dbReference>
<evidence type="ECO:0000313" key="6">
    <source>
        <dbReference type="EMBL" id="TDT40196.1"/>
    </source>
</evidence>
<keyword evidence="2" id="KW-0489">Methyltransferase</keyword>
<dbReference type="AlphaFoldDB" id="A0A4R7JR61"/>
<dbReference type="Gene3D" id="3.40.50.150">
    <property type="entry name" value="Vaccinia Virus protein VP39"/>
    <property type="match status" value="1"/>
</dbReference>
<dbReference type="Proteomes" id="UP000295830">
    <property type="component" value="Unassembled WGS sequence"/>
</dbReference>
<dbReference type="InterPro" id="IPR003333">
    <property type="entry name" value="CMAS"/>
</dbReference>
<sequence length="441" mass="50596">MEQSTKTRETARTVAPERFTPYSLKESFLQPNTTPLPPERWMAEKFLALSGHPPMALDLWGAERVEPRGDVQAKYTLHVADRSALYELITNPNLAFGDLYSEGRLTMDGHLPDVLTDLYIALDRSYEQLPLFLRFIWRNQAPRSTSLKAAKDNIHHHYDMGNDFYKLWLDKAQMQYTCAYYEEPGISLEQAQLAKLELVCRKLQLQPGETVVEAGCGWGGLARYMARHYDVNVKAFNISREQVEFAREKAREEGIEDRVEYVLDDYRNISGTYDKFVSIGMLEHVGTDHYPELAAVIRRHMKPEGLALVHSIGRNYPMRTNAWIEKRIFPGAYPPSITEFASVAEAGPFSVLDVENLRLHYAETLEDWLSRYEENVATVRAMYGENFVRAWRLYLAGSIAGFRASSLQLFQMVLAHPENNQVPRNRKHLYTSSNVPAEGSY</sequence>
<accession>A0A4R7JR61</accession>
<evidence type="ECO:0000256" key="1">
    <source>
        <dbReference type="ARBA" id="ARBA00010815"/>
    </source>
</evidence>
<dbReference type="PANTHER" id="PTHR43667:SF1">
    <property type="entry name" value="CYCLOPROPANE-FATTY-ACYL-PHOSPHOLIPID SYNTHASE"/>
    <property type="match status" value="1"/>
</dbReference>
<reference evidence="6 7" key="1">
    <citation type="submission" date="2019-03" db="EMBL/GenBank/DDBJ databases">
        <title>Genomic Encyclopedia of Type Strains, Phase IV (KMG-IV): sequencing the most valuable type-strain genomes for metagenomic binning, comparative biology and taxonomic classification.</title>
        <authorList>
            <person name="Goeker M."/>
        </authorList>
    </citation>
    <scope>NUCLEOTIDE SEQUENCE [LARGE SCALE GENOMIC DNA]</scope>
    <source>
        <strain evidence="6 7">DSM 15505</strain>
    </source>
</reference>
<gene>
    <name evidence="6" type="ORF">DES49_1960</name>
</gene>
<dbReference type="CDD" id="cd02440">
    <property type="entry name" value="AdoMet_MTases"/>
    <property type="match status" value="1"/>
</dbReference>
<protein>
    <submittedName>
        <fullName evidence="6">Cyclopropane-fatty-acyl-phospholipid synthase</fullName>
    </submittedName>
</protein>
<dbReference type="GO" id="GO:0008168">
    <property type="term" value="F:methyltransferase activity"/>
    <property type="evidence" value="ECO:0007669"/>
    <property type="project" value="UniProtKB-KW"/>
</dbReference>
<dbReference type="InterPro" id="IPR029063">
    <property type="entry name" value="SAM-dependent_MTases_sf"/>
</dbReference>
<keyword evidence="3" id="KW-0808">Transferase</keyword>
<keyword evidence="7" id="KW-1185">Reference proteome</keyword>
<comment type="similarity">
    <text evidence="1">Belongs to the CFA/CMAS family.</text>
</comment>
<dbReference type="OrthoDB" id="9782855at2"/>
<evidence type="ECO:0000256" key="4">
    <source>
        <dbReference type="ARBA" id="ARBA00022691"/>
    </source>
</evidence>
<name>A0A4R7JR61_9GAMM</name>
<dbReference type="GO" id="GO:0008610">
    <property type="term" value="P:lipid biosynthetic process"/>
    <property type="evidence" value="ECO:0007669"/>
    <property type="project" value="InterPro"/>
</dbReference>
<evidence type="ECO:0000256" key="5">
    <source>
        <dbReference type="ARBA" id="ARBA00023098"/>
    </source>
</evidence>
<dbReference type="PANTHER" id="PTHR43667">
    <property type="entry name" value="CYCLOPROPANE-FATTY-ACYL-PHOSPHOLIPID SYNTHASE"/>
    <property type="match status" value="1"/>
</dbReference>
<keyword evidence="4" id="KW-0949">S-adenosyl-L-methionine</keyword>
<evidence type="ECO:0000313" key="7">
    <source>
        <dbReference type="Proteomes" id="UP000295830"/>
    </source>
</evidence>
<organism evidence="6 7">
    <name type="scientific">Halospina denitrificans</name>
    <dbReference type="NCBI Taxonomy" id="332522"/>
    <lineage>
        <taxon>Bacteria</taxon>
        <taxon>Pseudomonadati</taxon>
        <taxon>Pseudomonadota</taxon>
        <taxon>Gammaproteobacteria</taxon>
        <taxon>Halospina</taxon>
    </lineage>
</organism>
<dbReference type="RefSeq" id="WP_133736222.1">
    <property type="nucleotide sequence ID" value="NZ_SOAX01000004.1"/>
</dbReference>
<proteinExistence type="inferred from homology"/>
<dbReference type="GO" id="GO:0032259">
    <property type="term" value="P:methylation"/>
    <property type="evidence" value="ECO:0007669"/>
    <property type="project" value="UniProtKB-KW"/>
</dbReference>
<dbReference type="InterPro" id="IPR050723">
    <property type="entry name" value="CFA/CMAS"/>
</dbReference>
<evidence type="ECO:0000256" key="2">
    <source>
        <dbReference type="ARBA" id="ARBA00022603"/>
    </source>
</evidence>
<comment type="caution">
    <text evidence="6">The sequence shown here is derived from an EMBL/GenBank/DDBJ whole genome shotgun (WGS) entry which is preliminary data.</text>
</comment>
<dbReference type="EMBL" id="SOAX01000004">
    <property type="protein sequence ID" value="TDT40196.1"/>
    <property type="molecule type" value="Genomic_DNA"/>
</dbReference>
<evidence type="ECO:0000256" key="3">
    <source>
        <dbReference type="ARBA" id="ARBA00022679"/>
    </source>
</evidence>
<dbReference type="SUPFAM" id="SSF53335">
    <property type="entry name" value="S-adenosyl-L-methionine-dependent methyltransferases"/>
    <property type="match status" value="1"/>
</dbReference>
<dbReference type="PIRSF" id="PIRSF003085">
    <property type="entry name" value="CMAS"/>
    <property type="match status" value="1"/>
</dbReference>